<accession>A0A7D3VQ81</accession>
<proteinExistence type="predicted"/>
<sequence>MAECELHHGDLGGECFAVGLGEANLFVGKPSGGERVR</sequence>
<dbReference type="AlphaFoldDB" id="A0A7D3VQ81"/>
<evidence type="ECO:0000313" key="2">
    <source>
        <dbReference type="Proteomes" id="UP000501240"/>
    </source>
</evidence>
<dbReference type="EMBL" id="CP053892">
    <property type="protein sequence ID" value="QKG20078.1"/>
    <property type="molecule type" value="Genomic_DNA"/>
</dbReference>
<evidence type="ECO:0000313" key="1">
    <source>
        <dbReference type="EMBL" id="QKG20078.1"/>
    </source>
</evidence>
<protein>
    <submittedName>
        <fullName evidence="1">Uncharacterized protein</fullName>
    </submittedName>
</protein>
<reference evidence="1 2" key="1">
    <citation type="submission" date="2020-05" db="EMBL/GenBank/DDBJ databases">
        <title>Actinomadura verrucosospora NRRL-B18236 (PFL_A860) Genome sequencing and assembly.</title>
        <authorList>
            <person name="Samborskyy M."/>
        </authorList>
    </citation>
    <scope>NUCLEOTIDE SEQUENCE [LARGE SCALE GENOMIC DNA]</scope>
    <source>
        <strain evidence="1 2">NRRL:B18236</strain>
    </source>
</reference>
<name>A0A7D3VQ81_ACTVE</name>
<gene>
    <name evidence="1" type="ORF">ACTIVE_1714</name>
</gene>
<keyword evidence="2" id="KW-1185">Reference proteome</keyword>
<organism evidence="1 2">
    <name type="scientific">Actinomadura verrucosospora</name>
    <dbReference type="NCBI Taxonomy" id="46165"/>
    <lineage>
        <taxon>Bacteria</taxon>
        <taxon>Bacillati</taxon>
        <taxon>Actinomycetota</taxon>
        <taxon>Actinomycetes</taxon>
        <taxon>Streptosporangiales</taxon>
        <taxon>Thermomonosporaceae</taxon>
        <taxon>Actinomadura</taxon>
    </lineage>
</organism>
<dbReference type="Proteomes" id="UP000501240">
    <property type="component" value="Chromosome"/>
</dbReference>